<dbReference type="Gene3D" id="1.10.1220.10">
    <property type="entry name" value="Met repressor-like"/>
    <property type="match status" value="1"/>
</dbReference>
<reference evidence="3" key="1">
    <citation type="submission" date="2017-05" db="EMBL/GenBank/DDBJ databases">
        <authorList>
            <person name="Lin X."/>
        </authorList>
    </citation>
    <scope>NUCLEOTIDE SEQUENCE [LARGE SCALE GENOMIC DNA]</scope>
    <source>
        <strain evidence="3">JLT2012</strain>
    </source>
</reference>
<comment type="caution">
    <text evidence="2">The sequence shown here is derived from an EMBL/GenBank/DDBJ whole genome shotgun (WGS) entry which is preliminary data.</text>
</comment>
<keyword evidence="3" id="KW-1185">Reference proteome</keyword>
<protein>
    <submittedName>
        <fullName evidence="2">Uncharacterized protein</fullName>
    </submittedName>
</protein>
<gene>
    <name evidence="2" type="ORF">B5C34_13145</name>
</gene>
<evidence type="ECO:0000313" key="3">
    <source>
        <dbReference type="Proteomes" id="UP000198462"/>
    </source>
</evidence>
<evidence type="ECO:0000313" key="2">
    <source>
        <dbReference type="EMBL" id="OWV34311.1"/>
    </source>
</evidence>
<accession>A0A219B7S2</accession>
<dbReference type="SUPFAM" id="SSF47598">
    <property type="entry name" value="Ribbon-helix-helix"/>
    <property type="match status" value="1"/>
</dbReference>
<evidence type="ECO:0000256" key="1">
    <source>
        <dbReference type="SAM" id="MobiDB-lite"/>
    </source>
</evidence>
<feature type="compositionally biased region" description="Acidic residues" evidence="1">
    <location>
        <begin position="43"/>
        <end position="54"/>
    </location>
</feature>
<feature type="compositionally biased region" description="Polar residues" evidence="1">
    <location>
        <begin position="8"/>
        <end position="21"/>
    </location>
</feature>
<feature type="compositionally biased region" description="Basic and acidic residues" evidence="1">
    <location>
        <begin position="184"/>
        <end position="203"/>
    </location>
</feature>
<dbReference type="AlphaFoldDB" id="A0A219B7S2"/>
<sequence length="276" mass="29210">MGGPTGKMMTTQQKSFGSLSGSLLARKGGARPAMRPQAFRFDEGDETAAEDECGWNDMGRDMLTPEQRESLLPAENGNIRSIVAAQPVPAEEESGDEPAAAQTEAETDAGIEPANGTNLNGHAAADGGIDADHAAERGPVAEQHRALADSLGAELEEANGHTLAEDLSGNDDDAEEQAAFLARLEADTREGTFEEEAAPRREPGPASEASARPRSAPGSKAKAAFTLRLDRDLHLKLRLACAFQHTSAQKLVTEALSEYLDRHHPDLPVVPEGQGD</sequence>
<feature type="region of interest" description="Disordered" evidence="1">
    <location>
        <begin position="1"/>
        <end position="146"/>
    </location>
</feature>
<proteinExistence type="predicted"/>
<name>A0A219B7S2_9SPHN</name>
<organism evidence="2 3">
    <name type="scientific">Pacificimonas flava</name>
    <dbReference type="NCBI Taxonomy" id="1234595"/>
    <lineage>
        <taxon>Bacteria</taxon>
        <taxon>Pseudomonadati</taxon>
        <taxon>Pseudomonadota</taxon>
        <taxon>Alphaproteobacteria</taxon>
        <taxon>Sphingomonadales</taxon>
        <taxon>Sphingosinicellaceae</taxon>
        <taxon>Pacificimonas</taxon>
    </lineage>
</organism>
<dbReference type="EMBL" id="NFZT01000001">
    <property type="protein sequence ID" value="OWV34311.1"/>
    <property type="molecule type" value="Genomic_DNA"/>
</dbReference>
<dbReference type="GO" id="GO:0006355">
    <property type="term" value="P:regulation of DNA-templated transcription"/>
    <property type="evidence" value="ECO:0007669"/>
    <property type="project" value="InterPro"/>
</dbReference>
<dbReference type="InterPro" id="IPR010985">
    <property type="entry name" value="Ribbon_hlx_hlx"/>
</dbReference>
<feature type="compositionally biased region" description="Low complexity" evidence="1">
    <location>
        <begin position="204"/>
        <end position="219"/>
    </location>
</feature>
<dbReference type="Proteomes" id="UP000198462">
    <property type="component" value="Unassembled WGS sequence"/>
</dbReference>
<feature type="region of interest" description="Disordered" evidence="1">
    <location>
        <begin position="163"/>
        <end position="220"/>
    </location>
</feature>
<dbReference type="InterPro" id="IPR013321">
    <property type="entry name" value="Arc_rbn_hlx_hlx"/>
</dbReference>